<dbReference type="AlphaFoldDB" id="A0A2P4XPV7"/>
<sequence>MLVVLSGTADYGDVGMQHRSTTGSLALVTSMRGKATITLTIKDGSARELDFIGKRHIAHMYTAEGDHTRLVMVAGKHATLQDQWFDVTCQCN</sequence>
<gene>
    <name evidence="1" type="ORF">PHPALM_16378</name>
</gene>
<organism evidence="1 2">
    <name type="scientific">Phytophthora palmivora</name>
    <dbReference type="NCBI Taxonomy" id="4796"/>
    <lineage>
        <taxon>Eukaryota</taxon>
        <taxon>Sar</taxon>
        <taxon>Stramenopiles</taxon>
        <taxon>Oomycota</taxon>
        <taxon>Peronosporomycetes</taxon>
        <taxon>Peronosporales</taxon>
        <taxon>Peronosporaceae</taxon>
        <taxon>Phytophthora</taxon>
    </lineage>
</organism>
<dbReference type="EMBL" id="NCKW01008895">
    <property type="protein sequence ID" value="POM67591.1"/>
    <property type="molecule type" value="Genomic_DNA"/>
</dbReference>
<keyword evidence="2" id="KW-1185">Reference proteome</keyword>
<evidence type="ECO:0000313" key="1">
    <source>
        <dbReference type="EMBL" id="POM67591.1"/>
    </source>
</evidence>
<accession>A0A2P4XPV7</accession>
<dbReference type="Proteomes" id="UP000237271">
    <property type="component" value="Unassembled WGS sequence"/>
</dbReference>
<reference evidence="1 2" key="1">
    <citation type="journal article" date="2017" name="Genome Biol. Evol.">
        <title>Phytophthora megakarya and P. palmivora, closely related causal agents of cacao black pod rot, underwent increases in genome sizes and gene numbers by different mechanisms.</title>
        <authorList>
            <person name="Ali S.S."/>
            <person name="Shao J."/>
            <person name="Lary D.J."/>
            <person name="Kronmiller B."/>
            <person name="Shen D."/>
            <person name="Strem M.D."/>
            <person name="Amoako-Attah I."/>
            <person name="Akrofi A.Y."/>
            <person name="Begoude B.A."/>
            <person name="Ten Hoopen G.M."/>
            <person name="Coulibaly K."/>
            <person name="Kebe B.I."/>
            <person name="Melnick R.L."/>
            <person name="Guiltinan M.J."/>
            <person name="Tyler B.M."/>
            <person name="Meinhardt L.W."/>
            <person name="Bailey B.A."/>
        </authorList>
    </citation>
    <scope>NUCLEOTIDE SEQUENCE [LARGE SCALE GENOMIC DNA]</scope>
    <source>
        <strain evidence="2">sbr112.9</strain>
    </source>
</reference>
<comment type="caution">
    <text evidence="1">The sequence shown here is derived from an EMBL/GenBank/DDBJ whole genome shotgun (WGS) entry which is preliminary data.</text>
</comment>
<evidence type="ECO:0000313" key="2">
    <source>
        <dbReference type="Proteomes" id="UP000237271"/>
    </source>
</evidence>
<proteinExistence type="predicted"/>
<name>A0A2P4XPV7_9STRA</name>
<protein>
    <submittedName>
        <fullName evidence="1">Uncharacterized protein</fullName>
    </submittedName>
</protein>